<dbReference type="PANTHER" id="PTHR48021:SF46">
    <property type="entry name" value="MAJOR FACILITATOR SUPERFAMILY (MFS) PROFILE DOMAIN-CONTAINING PROTEIN"/>
    <property type="match status" value="1"/>
</dbReference>
<keyword evidence="2" id="KW-0813">Transport</keyword>
<keyword evidence="3" id="KW-1003">Cell membrane</keyword>
<evidence type="ECO:0000256" key="1">
    <source>
        <dbReference type="ARBA" id="ARBA00004651"/>
    </source>
</evidence>
<keyword evidence="6 8" id="KW-1133">Transmembrane helix</keyword>
<dbReference type="InterPro" id="IPR005828">
    <property type="entry name" value="MFS_sugar_transport-like"/>
</dbReference>
<name>A0AAV1JDN9_9NEOP</name>
<comment type="caution">
    <text evidence="10">The sequence shown here is derived from an EMBL/GenBank/DDBJ whole genome shotgun (WGS) entry which is preliminary data.</text>
</comment>
<reference evidence="10 11" key="1">
    <citation type="submission" date="2023-11" db="EMBL/GenBank/DDBJ databases">
        <authorList>
            <person name="Okamura Y."/>
        </authorList>
    </citation>
    <scope>NUCLEOTIDE SEQUENCE [LARGE SCALE GENOMIC DNA]</scope>
</reference>
<evidence type="ECO:0000313" key="11">
    <source>
        <dbReference type="Proteomes" id="UP001497472"/>
    </source>
</evidence>
<dbReference type="Pfam" id="PF00083">
    <property type="entry name" value="Sugar_tr"/>
    <property type="match status" value="1"/>
</dbReference>
<feature type="transmembrane region" description="Helical" evidence="8">
    <location>
        <begin position="423"/>
        <end position="442"/>
    </location>
</feature>
<dbReference type="GO" id="GO:0022857">
    <property type="term" value="F:transmembrane transporter activity"/>
    <property type="evidence" value="ECO:0007669"/>
    <property type="project" value="InterPro"/>
</dbReference>
<evidence type="ECO:0000256" key="8">
    <source>
        <dbReference type="SAM" id="Phobius"/>
    </source>
</evidence>
<accession>A0AAV1JDN9</accession>
<dbReference type="Proteomes" id="UP001497472">
    <property type="component" value="Unassembled WGS sequence"/>
</dbReference>
<evidence type="ECO:0000256" key="2">
    <source>
        <dbReference type="ARBA" id="ARBA00022448"/>
    </source>
</evidence>
<dbReference type="PANTHER" id="PTHR48021">
    <property type="match status" value="1"/>
</dbReference>
<keyword evidence="7 8" id="KW-0472">Membrane</keyword>
<keyword evidence="11" id="KW-1185">Reference proteome</keyword>
<evidence type="ECO:0000256" key="3">
    <source>
        <dbReference type="ARBA" id="ARBA00022475"/>
    </source>
</evidence>
<dbReference type="PROSITE" id="PS50850">
    <property type="entry name" value="MFS"/>
    <property type="match status" value="1"/>
</dbReference>
<keyword evidence="4" id="KW-0762">Sugar transport</keyword>
<feature type="transmembrane region" description="Helical" evidence="8">
    <location>
        <begin position="253"/>
        <end position="276"/>
    </location>
</feature>
<dbReference type="FunFam" id="1.20.1250.20:FF:000218">
    <property type="entry name" value="facilitated trehalose transporter Tret1"/>
    <property type="match status" value="1"/>
</dbReference>
<feature type="transmembrane region" description="Helical" evidence="8">
    <location>
        <begin position="54"/>
        <end position="72"/>
    </location>
</feature>
<feature type="transmembrane region" description="Helical" evidence="8">
    <location>
        <begin position="167"/>
        <end position="188"/>
    </location>
</feature>
<evidence type="ECO:0000313" key="10">
    <source>
        <dbReference type="EMBL" id="CAK1547072.1"/>
    </source>
</evidence>
<keyword evidence="5 8" id="KW-0812">Transmembrane</keyword>
<dbReference type="GO" id="GO:0005886">
    <property type="term" value="C:plasma membrane"/>
    <property type="evidence" value="ECO:0007669"/>
    <property type="project" value="UniProtKB-SubCell"/>
</dbReference>
<dbReference type="AlphaFoldDB" id="A0AAV1JDN9"/>
<dbReference type="SUPFAM" id="SSF103473">
    <property type="entry name" value="MFS general substrate transporter"/>
    <property type="match status" value="1"/>
</dbReference>
<feature type="transmembrane region" description="Helical" evidence="8">
    <location>
        <begin position="12"/>
        <end position="34"/>
    </location>
</feature>
<evidence type="ECO:0000256" key="7">
    <source>
        <dbReference type="ARBA" id="ARBA00023136"/>
    </source>
</evidence>
<protein>
    <recommendedName>
        <fullName evidence="9">Major facilitator superfamily (MFS) profile domain-containing protein</fullName>
    </recommendedName>
</protein>
<feature type="transmembrane region" description="Helical" evidence="8">
    <location>
        <begin position="317"/>
        <end position="339"/>
    </location>
</feature>
<feature type="transmembrane region" description="Helical" evidence="8">
    <location>
        <begin position="143"/>
        <end position="161"/>
    </location>
</feature>
<evidence type="ECO:0000256" key="5">
    <source>
        <dbReference type="ARBA" id="ARBA00022692"/>
    </source>
</evidence>
<comment type="subcellular location">
    <subcellularLocation>
        <location evidence="1">Cell membrane</location>
        <topology evidence="1">Multi-pass membrane protein</topology>
    </subcellularLocation>
</comment>
<organism evidence="10 11">
    <name type="scientific">Leptosia nina</name>
    <dbReference type="NCBI Taxonomy" id="320188"/>
    <lineage>
        <taxon>Eukaryota</taxon>
        <taxon>Metazoa</taxon>
        <taxon>Ecdysozoa</taxon>
        <taxon>Arthropoda</taxon>
        <taxon>Hexapoda</taxon>
        <taxon>Insecta</taxon>
        <taxon>Pterygota</taxon>
        <taxon>Neoptera</taxon>
        <taxon>Endopterygota</taxon>
        <taxon>Lepidoptera</taxon>
        <taxon>Glossata</taxon>
        <taxon>Ditrysia</taxon>
        <taxon>Papilionoidea</taxon>
        <taxon>Pieridae</taxon>
        <taxon>Pierinae</taxon>
        <taxon>Leptosia</taxon>
    </lineage>
</organism>
<dbReference type="Gene3D" id="1.20.1250.20">
    <property type="entry name" value="MFS general substrate transporter like domains"/>
    <property type="match status" value="1"/>
</dbReference>
<feature type="transmembrane region" description="Helical" evidence="8">
    <location>
        <begin position="391"/>
        <end position="411"/>
    </location>
</feature>
<dbReference type="InterPro" id="IPR050549">
    <property type="entry name" value="MFS_Trehalose_Transporter"/>
</dbReference>
<feature type="domain" description="Major facilitator superfamily (MFS) profile" evidence="9">
    <location>
        <begin position="13"/>
        <end position="446"/>
    </location>
</feature>
<feature type="transmembrane region" description="Helical" evidence="8">
    <location>
        <begin position="111"/>
        <end position="131"/>
    </location>
</feature>
<gene>
    <name evidence="10" type="ORF">LNINA_LOCUS6570</name>
</gene>
<proteinExistence type="predicted"/>
<feature type="transmembrane region" description="Helical" evidence="8">
    <location>
        <begin position="288"/>
        <end position="310"/>
    </location>
</feature>
<sequence length="476" mass="52469">MCSLPESSSRRVQYLAGICVSFAFTFTGAVLSWPSPAIPKFRNGEANVQITDEQSSWVVALCPLGALLGCYFGQLFNEKVGRRVTILASVLPGFVGAVIILFTKAPWLMCIARATIGVGNGITAVVTMVYITEISDKEIRGGLGMLVQVMMNTGGLLMYGIGPFVSYTTLNSIVLSIVVIYGIGCLWVPESPYYHLKDGRLAAAKKEFMIIKGTKDEKWADEQLSVMRCHVIESMENKTTVKELLTNTRYRKAIYIVAGLKVLQYMTGTCAIQAYLEPIFRQSSSVSGPYVSIVYGFVQLGAGIGATFLTGYVGRRILMLVSSTGVALSLTTVGIFFFLQDHYRLTPEKMSSISAMPLIGVLSFNILYSIGLGNLPYIMQAELFPINVKTTASSLATVMAALLNFFVTKSYQGIKDTFGHYTVFWSFASIAYFGIFFIYFFVPETKGKTLEEVQDNMNAEAIELEHLNKEYDKTKE</sequence>
<feature type="transmembrane region" description="Helical" evidence="8">
    <location>
        <begin position="84"/>
        <end position="105"/>
    </location>
</feature>
<evidence type="ECO:0000259" key="9">
    <source>
        <dbReference type="PROSITE" id="PS50850"/>
    </source>
</evidence>
<dbReference type="InterPro" id="IPR020846">
    <property type="entry name" value="MFS_dom"/>
</dbReference>
<evidence type="ECO:0000256" key="4">
    <source>
        <dbReference type="ARBA" id="ARBA00022597"/>
    </source>
</evidence>
<evidence type="ECO:0000256" key="6">
    <source>
        <dbReference type="ARBA" id="ARBA00022989"/>
    </source>
</evidence>
<dbReference type="EMBL" id="CAVLEF010000009">
    <property type="protein sequence ID" value="CAK1547072.1"/>
    <property type="molecule type" value="Genomic_DNA"/>
</dbReference>
<dbReference type="InterPro" id="IPR036259">
    <property type="entry name" value="MFS_trans_sf"/>
</dbReference>
<feature type="transmembrane region" description="Helical" evidence="8">
    <location>
        <begin position="359"/>
        <end position="379"/>
    </location>
</feature>